<dbReference type="Proteomes" id="UP000252038">
    <property type="component" value="Chromosome"/>
</dbReference>
<dbReference type="KEGG" id="chri:DK842_08170"/>
<dbReference type="OrthoDB" id="2351239at2"/>
<dbReference type="RefSeq" id="WP_114061012.1">
    <property type="nucleotide sequence ID" value="NZ_CP029495.1"/>
</dbReference>
<dbReference type="PANTHER" id="PTHR40053:SF1">
    <property type="entry name" value="SPORULATION-CONTROL PROTEIN SPO0M"/>
    <property type="match status" value="1"/>
</dbReference>
<keyword evidence="4" id="KW-1185">Reference proteome</keyword>
<gene>
    <name evidence="2" type="ORF">ABI908_15015</name>
    <name evidence="1" type="ORF">DK843_13725</name>
</gene>
<evidence type="ECO:0000313" key="3">
    <source>
        <dbReference type="Proteomes" id="UP000252038"/>
    </source>
</evidence>
<dbReference type="Pfam" id="PF07070">
    <property type="entry name" value="Spo0M"/>
    <property type="match status" value="1"/>
</dbReference>
<dbReference type="PANTHER" id="PTHR40053">
    <property type="entry name" value="SPORULATION-CONTROL PROTEIN SPO0M"/>
    <property type="match status" value="1"/>
</dbReference>
<proteinExistence type="predicted"/>
<protein>
    <submittedName>
        <fullName evidence="1">Sporulation control protein Spo0M</fullName>
    </submittedName>
    <submittedName>
        <fullName evidence="2">Sporulation protein</fullName>
    </submittedName>
</protein>
<organism evidence="1 3">
    <name type="scientific">Chromobacterium phragmitis</name>
    <dbReference type="NCBI Taxonomy" id="2202141"/>
    <lineage>
        <taxon>Bacteria</taxon>
        <taxon>Pseudomonadati</taxon>
        <taxon>Pseudomonadota</taxon>
        <taxon>Betaproteobacteria</taxon>
        <taxon>Neisseriales</taxon>
        <taxon>Chromobacteriaceae</taxon>
        <taxon>Chromobacterium</taxon>
    </lineage>
</organism>
<dbReference type="EMBL" id="CP029554">
    <property type="protein sequence ID" value="AXE35258.1"/>
    <property type="molecule type" value="Genomic_DNA"/>
</dbReference>
<dbReference type="KEGG" id="chrb:DK843_13725"/>
<name>A0A344UJ10_9NEIS</name>
<sequence length="246" mass="27386">MLKSLFAAAGIGGATVDTRLINPRLRPGEILRGEVVVKGGSVDQDISKIELLLLTETECEREGRETRETAWLAGLPISGPCRIPAGCEWRLPFQLPLPAETPVNHHPALRDEPPVWIHTDLALGMARDAADNDRLQVQPTPQMEAILRAFSRLGWELHRADVEAGTVRAGEAASTLGCYQEFELRPRDAGWNWNEIELTFIPDGYGAIHVLIEIDAGDDDHYLSLRMEPDWEDADWTAELRVRLGL</sequence>
<dbReference type="Proteomes" id="UP001462502">
    <property type="component" value="Unassembled WGS sequence"/>
</dbReference>
<dbReference type="EMBL" id="JBDXMI010000001">
    <property type="protein sequence ID" value="MEO9385406.1"/>
    <property type="molecule type" value="Genomic_DNA"/>
</dbReference>
<dbReference type="AlphaFoldDB" id="A0A344UJ10"/>
<evidence type="ECO:0000313" key="4">
    <source>
        <dbReference type="Proteomes" id="UP001462502"/>
    </source>
</evidence>
<evidence type="ECO:0000313" key="1">
    <source>
        <dbReference type="EMBL" id="AXE35258.1"/>
    </source>
</evidence>
<reference evidence="1 3" key="1">
    <citation type="submission" date="2018-05" db="EMBL/GenBank/DDBJ databases">
        <title>Genome sequencing, assembly and analysis of the novel insecticidal bacterium, Chromobacterium phragmitis.</title>
        <authorList>
            <person name="Sparks M.E."/>
            <person name="Blackburn M.B."/>
            <person name="Gundersen-Rindal D.E."/>
        </authorList>
    </citation>
    <scope>NUCLEOTIDE SEQUENCE [LARGE SCALE GENOMIC DNA]</scope>
    <source>
        <strain evidence="1">IIBBL 274-1</strain>
    </source>
</reference>
<dbReference type="InterPro" id="IPR009776">
    <property type="entry name" value="Spore_0_M"/>
</dbReference>
<evidence type="ECO:0000313" key="2">
    <source>
        <dbReference type="EMBL" id="MEO9385406.1"/>
    </source>
</evidence>
<accession>A0A344UJ10</accession>
<reference evidence="2 4" key="2">
    <citation type="submission" date="2024-05" db="EMBL/GenBank/DDBJ databases">
        <authorList>
            <person name="De Oliveira J.P."/>
            <person name="Noriler S.A."/>
            <person name="De Oliveira A.G."/>
            <person name="Sipoli D.S."/>
        </authorList>
    </citation>
    <scope>NUCLEOTIDE SEQUENCE [LARGE SCALE GENOMIC DNA]</scope>
    <source>
        <strain evidence="2 4">LABIM192</strain>
    </source>
</reference>